<feature type="compositionally biased region" description="Basic and acidic residues" evidence="1">
    <location>
        <begin position="102"/>
        <end position="115"/>
    </location>
</feature>
<feature type="compositionally biased region" description="Basic and acidic residues" evidence="1">
    <location>
        <begin position="136"/>
        <end position="145"/>
    </location>
</feature>
<keyword evidence="2" id="KW-0812">Transmembrane</keyword>
<feature type="region of interest" description="Disordered" evidence="1">
    <location>
        <begin position="7"/>
        <end position="36"/>
    </location>
</feature>
<feature type="region of interest" description="Disordered" evidence="1">
    <location>
        <begin position="202"/>
        <end position="311"/>
    </location>
</feature>
<dbReference type="Proteomes" id="UP001056384">
    <property type="component" value="Chromosome 5"/>
</dbReference>
<reference evidence="3" key="1">
    <citation type="submission" date="2022-06" db="EMBL/GenBank/DDBJ databases">
        <title>Complete genome sequences of two strains of the flax pathogen Septoria linicola.</title>
        <authorList>
            <person name="Lapalu N."/>
            <person name="Simon A."/>
            <person name="Demenou B."/>
            <person name="Paumier D."/>
            <person name="Guillot M.-P."/>
            <person name="Gout L."/>
            <person name="Valade R."/>
        </authorList>
    </citation>
    <scope>NUCLEOTIDE SEQUENCE</scope>
    <source>
        <strain evidence="3">SE15195</strain>
    </source>
</reference>
<dbReference type="AlphaFoldDB" id="A0A9Q9EKF3"/>
<keyword evidence="2" id="KW-0472">Membrane</keyword>
<evidence type="ECO:0000256" key="2">
    <source>
        <dbReference type="SAM" id="Phobius"/>
    </source>
</evidence>
<feature type="region of interest" description="Disordered" evidence="1">
    <location>
        <begin position="346"/>
        <end position="385"/>
    </location>
</feature>
<feature type="compositionally biased region" description="Polar residues" evidence="1">
    <location>
        <begin position="237"/>
        <end position="265"/>
    </location>
</feature>
<feature type="transmembrane region" description="Helical" evidence="2">
    <location>
        <begin position="43"/>
        <end position="66"/>
    </location>
</feature>
<proteinExistence type="predicted"/>
<dbReference type="OrthoDB" id="3648415at2759"/>
<sequence>MIVLAAETSDSTLAFTPEKTTSQQEHKSSGTLQSPTPPLNRKFAVAIVAPLCFLFLLAVLGIVLYCTRRQRPLRQGTGGRRRSQSAPHRSNFHGALATDDAEIGHDERGVVDDWPRPITTGKRSDDGLSRITEMPSHSDESRRRDRLRELPLSPPISHQQLPSSLVSTTETIDALDSSSDDLAGHFSGLDEDPFSDRAAITGSRSMEENSPAVPPSSRPVQRVRPISTGSVADEPGSRSSSDDPVTSINTDSSHSIGDGDTGQQENAEDVEESSSGQGHPYQAVSRTEDSAIPNDHSQQVHEHFAGRSNSVGAAELKRNMELVAHQDDPVPNSKSRSTEVLPPARTFSDVFGAPSSVPAPPLSNRGSWLEDRQSDETESSSPVSP</sequence>
<evidence type="ECO:0000256" key="1">
    <source>
        <dbReference type="SAM" id="MobiDB-lite"/>
    </source>
</evidence>
<feature type="region of interest" description="Disordered" evidence="1">
    <location>
        <begin position="177"/>
        <end position="196"/>
    </location>
</feature>
<dbReference type="EMBL" id="CP099422">
    <property type="protein sequence ID" value="USW53222.1"/>
    <property type="molecule type" value="Genomic_DNA"/>
</dbReference>
<evidence type="ECO:0000313" key="4">
    <source>
        <dbReference type="Proteomes" id="UP001056384"/>
    </source>
</evidence>
<feature type="compositionally biased region" description="Polar residues" evidence="1">
    <location>
        <begin position="8"/>
        <end position="34"/>
    </location>
</feature>
<keyword evidence="2" id="KW-1133">Transmembrane helix</keyword>
<accession>A0A9Q9EKF3</accession>
<name>A0A9Q9EKF3_9PEZI</name>
<evidence type="ECO:0000313" key="3">
    <source>
        <dbReference type="EMBL" id="USW53222.1"/>
    </source>
</evidence>
<organism evidence="3 4">
    <name type="scientific">Septoria linicola</name>
    <dbReference type="NCBI Taxonomy" id="215465"/>
    <lineage>
        <taxon>Eukaryota</taxon>
        <taxon>Fungi</taxon>
        <taxon>Dikarya</taxon>
        <taxon>Ascomycota</taxon>
        <taxon>Pezizomycotina</taxon>
        <taxon>Dothideomycetes</taxon>
        <taxon>Dothideomycetidae</taxon>
        <taxon>Mycosphaerellales</taxon>
        <taxon>Mycosphaerellaceae</taxon>
        <taxon>Septoria</taxon>
    </lineage>
</organism>
<protein>
    <submittedName>
        <fullName evidence="3">Uncharacterized protein</fullName>
    </submittedName>
</protein>
<keyword evidence="4" id="KW-1185">Reference proteome</keyword>
<feature type="region of interest" description="Disordered" evidence="1">
    <location>
        <begin position="73"/>
        <end position="145"/>
    </location>
</feature>
<gene>
    <name evidence="3" type="ORF">Slin15195_G065410</name>
</gene>